<dbReference type="InterPro" id="IPR036513">
    <property type="entry name" value="STAS_dom_sf"/>
</dbReference>
<accession>A0A0A5G8Z9</accession>
<dbReference type="CDD" id="cd07041">
    <property type="entry name" value="STAS_RsbR_RsbS_like"/>
    <property type="match status" value="1"/>
</dbReference>
<dbReference type="eggNOG" id="COG1366">
    <property type="taxonomic scope" value="Bacteria"/>
</dbReference>
<dbReference type="STRING" id="1385511.GCA_000425225_02112"/>
<dbReference type="Gene3D" id="3.30.750.24">
    <property type="entry name" value="STAS domain"/>
    <property type="match status" value="1"/>
</dbReference>
<dbReference type="InterPro" id="IPR051932">
    <property type="entry name" value="Bact_StressResp_Reg"/>
</dbReference>
<dbReference type="SUPFAM" id="SSF55781">
    <property type="entry name" value="GAF domain-like"/>
    <property type="match status" value="1"/>
</dbReference>
<dbReference type="SUPFAM" id="SSF52091">
    <property type="entry name" value="SpoIIaa-like"/>
    <property type="match status" value="1"/>
</dbReference>
<dbReference type="Proteomes" id="UP000030403">
    <property type="component" value="Unassembled WGS sequence"/>
</dbReference>
<evidence type="ECO:0000313" key="3">
    <source>
        <dbReference type="Proteomes" id="UP000030403"/>
    </source>
</evidence>
<evidence type="ECO:0000259" key="1">
    <source>
        <dbReference type="PROSITE" id="PS50801"/>
    </source>
</evidence>
<organism evidence="2 3">
    <name type="scientific">Pontibacillus marinus BH030004 = DSM 16465</name>
    <dbReference type="NCBI Taxonomy" id="1385511"/>
    <lineage>
        <taxon>Bacteria</taxon>
        <taxon>Bacillati</taxon>
        <taxon>Bacillota</taxon>
        <taxon>Bacilli</taxon>
        <taxon>Bacillales</taxon>
        <taxon>Bacillaceae</taxon>
        <taxon>Pontibacillus</taxon>
    </lineage>
</organism>
<dbReference type="Pfam" id="PF01740">
    <property type="entry name" value="STAS"/>
    <property type="match status" value="1"/>
</dbReference>
<comment type="caution">
    <text evidence="2">The sequence shown here is derived from an EMBL/GenBank/DDBJ whole genome shotgun (WGS) entry which is preliminary data.</text>
</comment>
<dbReference type="PANTHER" id="PTHR33745">
    <property type="entry name" value="RSBT ANTAGONIST PROTEIN RSBS-RELATED"/>
    <property type="match status" value="1"/>
</dbReference>
<keyword evidence="3" id="KW-1185">Reference proteome</keyword>
<dbReference type="PROSITE" id="PS50801">
    <property type="entry name" value="STAS"/>
    <property type="match status" value="1"/>
</dbReference>
<dbReference type="InterPro" id="IPR029016">
    <property type="entry name" value="GAF-like_dom_sf"/>
</dbReference>
<dbReference type="AlphaFoldDB" id="A0A0A5G8Z9"/>
<sequence>MANKYNIESSEFQALKTASKKMFHIITKQLNVNTAYVARRGDTAMTVLSSLNQEEEMVPEGFSLEYSGSYCRLVIQDDNEAISIVNGSKDELTRELEVTSEIGTKGFLGVTLADAKGNVFGTLCVLDKEEKEFSEEDIDYLKSMAEVLSYIIELDQTKYNMAYLSVPIIPITKGVSVLPIQGIIDENRAADITNTVLQYGSKHQMDYFIIDMSGLVILDDEFPHVIITLVKSLQLMGIETIITGISPEIAKHEVNNMQFKELSAKKVPDLESALEYIGFYLTEKGESITS</sequence>
<dbReference type="InterPro" id="IPR002645">
    <property type="entry name" value="STAS_dom"/>
</dbReference>
<dbReference type="Gene3D" id="3.30.450.40">
    <property type="match status" value="1"/>
</dbReference>
<dbReference type="SMART" id="SM00065">
    <property type="entry name" value="GAF"/>
    <property type="match status" value="1"/>
</dbReference>
<dbReference type="InterPro" id="IPR003018">
    <property type="entry name" value="GAF"/>
</dbReference>
<gene>
    <name evidence="2" type="ORF">N783_09580</name>
</gene>
<dbReference type="PANTHER" id="PTHR33745:SF8">
    <property type="entry name" value="BLUE-LIGHT PHOTORECEPTOR"/>
    <property type="match status" value="1"/>
</dbReference>
<protein>
    <submittedName>
        <fullName evidence="2">Anti-sigma factor antagonist</fullName>
    </submittedName>
</protein>
<proteinExistence type="predicted"/>
<name>A0A0A5G8Z9_9BACI</name>
<dbReference type="eggNOG" id="COG2203">
    <property type="taxonomic scope" value="Bacteria"/>
</dbReference>
<reference evidence="2 3" key="1">
    <citation type="submission" date="2013-08" db="EMBL/GenBank/DDBJ databases">
        <authorList>
            <person name="Huang J."/>
            <person name="Wang G."/>
        </authorList>
    </citation>
    <scope>NUCLEOTIDE SEQUENCE [LARGE SCALE GENOMIC DNA]</scope>
    <source>
        <strain evidence="2 3">BH030004</strain>
    </source>
</reference>
<evidence type="ECO:0000313" key="2">
    <source>
        <dbReference type="EMBL" id="KGX87658.1"/>
    </source>
</evidence>
<dbReference type="OrthoDB" id="1120027at2"/>
<feature type="domain" description="STAS" evidence="1">
    <location>
        <begin position="165"/>
        <end position="251"/>
    </location>
</feature>
<dbReference type="RefSeq" id="WP_027446115.1">
    <property type="nucleotide sequence ID" value="NZ_AULJ01000020.1"/>
</dbReference>
<dbReference type="EMBL" id="AVPF01000023">
    <property type="protein sequence ID" value="KGX87658.1"/>
    <property type="molecule type" value="Genomic_DNA"/>
</dbReference>
<dbReference type="Pfam" id="PF01590">
    <property type="entry name" value="GAF"/>
    <property type="match status" value="1"/>
</dbReference>